<keyword evidence="7" id="KW-0460">Magnesium</keyword>
<dbReference type="Proteomes" id="UP000674938">
    <property type="component" value="Unassembled WGS sequence"/>
</dbReference>
<dbReference type="PANTHER" id="PTHR42904:SF6">
    <property type="entry name" value="NAD-CAPPED RNA HYDROLASE NUDT12"/>
    <property type="match status" value="1"/>
</dbReference>
<dbReference type="CDD" id="cd03429">
    <property type="entry name" value="NUDIX_NADH_pyrophosphatase_Nudt13"/>
    <property type="match status" value="1"/>
</dbReference>
<dbReference type="InterPro" id="IPR020084">
    <property type="entry name" value="NUDIX_hydrolase_CS"/>
</dbReference>
<dbReference type="Gene3D" id="3.90.79.10">
    <property type="entry name" value="Nucleoside Triphosphate Pyrophosphohydrolase"/>
    <property type="match status" value="1"/>
</dbReference>
<dbReference type="PROSITE" id="PS00893">
    <property type="entry name" value="NUDIX_BOX"/>
    <property type="match status" value="1"/>
</dbReference>
<keyword evidence="5" id="KW-0479">Metal-binding</keyword>
<dbReference type="SUPFAM" id="SSF55811">
    <property type="entry name" value="Nudix"/>
    <property type="match status" value="1"/>
</dbReference>
<dbReference type="Pfam" id="PF00293">
    <property type="entry name" value="NUDIX"/>
    <property type="match status" value="1"/>
</dbReference>
<dbReference type="GO" id="GO:0046872">
    <property type="term" value="F:metal ion binding"/>
    <property type="evidence" value="ECO:0007669"/>
    <property type="project" value="UniProtKB-KW"/>
</dbReference>
<dbReference type="RefSeq" id="WP_209532774.1">
    <property type="nucleotide sequence ID" value="NZ_JAEEGA010000026.1"/>
</dbReference>
<evidence type="ECO:0000256" key="1">
    <source>
        <dbReference type="ARBA" id="ARBA00001946"/>
    </source>
</evidence>
<comment type="similarity">
    <text evidence="3">Belongs to the Nudix hydrolase family. NudC subfamily.</text>
</comment>
<evidence type="ECO:0000256" key="7">
    <source>
        <dbReference type="ARBA" id="ARBA00022842"/>
    </source>
</evidence>
<dbReference type="InterPro" id="IPR049734">
    <property type="entry name" value="NudC-like_C"/>
</dbReference>
<comment type="catalytic activity">
    <reaction evidence="9">
        <text>a 5'-end NAD(+)-phospho-ribonucleoside in mRNA + H2O = a 5'-end phospho-adenosine-phospho-ribonucleoside in mRNA + beta-nicotinamide D-ribonucleotide + 2 H(+)</text>
        <dbReference type="Rhea" id="RHEA:60876"/>
        <dbReference type="Rhea" id="RHEA-COMP:15698"/>
        <dbReference type="Rhea" id="RHEA-COMP:15719"/>
        <dbReference type="ChEBI" id="CHEBI:14649"/>
        <dbReference type="ChEBI" id="CHEBI:15377"/>
        <dbReference type="ChEBI" id="CHEBI:15378"/>
        <dbReference type="ChEBI" id="CHEBI:144029"/>
        <dbReference type="ChEBI" id="CHEBI:144051"/>
    </reaction>
    <physiologicalReaction direction="left-to-right" evidence="9">
        <dbReference type="Rhea" id="RHEA:60877"/>
    </physiologicalReaction>
</comment>
<dbReference type="InterPro" id="IPR015797">
    <property type="entry name" value="NUDIX_hydrolase-like_dom_sf"/>
</dbReference>
<reference evidence="11" key="1">
    <citation type="submission" date="2020-12" db="EMBL/GenBank/DDBJ databases">
        <title>Vagococcus allomyrinae sp. nov. and Enterococcus lavae sp. nov., isolated from the larvae of Allomyrina dichotoma.</title>
        <authorList>
            <person name="Lee S.D."/>
        </authorList>
    </citation>
    <scope>NUCLEOTIDE SEQUENCE</scope>
    <source>
        <strain evidence="11">BWB3-3</strain>
    </source>
</reference>
<dbReference type="PROSITE" id="PS51462">
    <property type="entry name" value="NUDIX"/>
    <property type="match status" value="1"/>
</dbReference>
<evidence type="ECO:0000256" key="5">
    <source>
        <dbReference type="ARBA" id="ARBA00022723"/>
    </source>
</evidence>
<evidence type="ECO:0000313" key="12">
    <source>
        <dbReference type="Proteomes" id="UP000674938"/>
    </source>
</evidence>
<evidence type="ECO:0000259" key="10">
    <source>
        <dbReference type="PROSITE" id="PS51462"/>
    </source>
</evidence>
<comment type="caution">
    <text evidence="11">The sequence shown here is derived from an EMBL/GenBank/DDBJ whole genome shotgun (WGS) entry which is preliminary data.</text>
</comment>
<keyword evidence="6" id="KW-0378">Hydrolase</keyword>
<dbReference type="GO" id="GO:0006742">
    <property type="term" value="P:NADP+ catabolic process"/>
    <property type="evidence" value="ECO:0007669"/>
    <property type="project" value="TreeGrafter"/>
</dbReference>
<dbReference type="EC" id="3.6.1.22" evidence="4"/>
<dbReference type="GO" id="GO:0035529">
    <property type="term" value="F:NADH pyrophosphatase activity"/>
    <property type="evidence" value="ECO:0007669"/>
    <property type="project" value="TreeGrafter"/>
</dbReference>
<name>A0A940SZF3_9ENTE</name>
<gene>
    <name evidence="11" type="ORF">I6N95_25490</name>
</gene>
<evidence type="ECO:0000256" key="4">
    <source>
        <dbReference type="ARBA" id="ARBA00012381"/>
    </source>
</evidence>
<dbReference type="InterPro" id="IPR000086">
    <property type="entry name" value="NUDIX_hydrolase_dom"/>
</dbReference>
<dbReference type="PANTHER" id="PTHR42904">
    <property type="entry name" value="NUDIX HYDROLASE, NUDC SUBFAMILY"/>
    <property type="match status" value="1"/>
</dbReference>
<accession>A0A940SZF3</accession>
<comment type="cofactor">
    <cofactor evidence="1">
        <name>Mg(2+)</name>
        <dbReference type="ChEBI" id="CHEBI:18420"/>
    </cofactor>
</comment>
<proteinExistence type="inferred from homology"/>
<evidence type="ECO:0000256" key="8">
    <source>
        <dbReference type="ARBA" id="ARBA00023027"/>
    </source>
</evidence>
<evidence type="ECO:0000256" key="2">
    <source>
        <dbReference type="ARBA" id="ARBA00001947"/>
    </source>
</evidence>
<evidence type="ECO:0000256" key="3">
    <source>
        <dbReference type="ARBA" id="ARBA00009595"/>
    </source>
</evidence>
<feature type="domain" description="Nudix hydrolase" evidence="10">
    <location>
        <begin position="35"/>
        <end position="157"/>
    </location>
</feature>
<sequence length="164" mass="18613">MSHYCDTCGTELVEKDHEEGVFPYCSACQVYKYPHFSVAMSTILLNPEQDRLLLIKQGGKEGYILTAGYVSLGESVEETVVREVQEELGLSVTESRFLRSRYYEPSKTLMMNFVSVVASEDYVLKVDEVDQADWFSFCEAKKAIRSNSLAEQFLLSYLKEASKA</sequence>
<keyword evidence="12" id="KW-1185">Reference proteome</keyword>
<keyword evidence="8" id="KW-0520">NAD</keyword>
<dbReference type="GO" id="GO:0019677">
    <property type="term" value="P:NAD+ catabolic process"/>
    <property type="evidence" value="ECO:0007669"/>
    <property type="project" value="TreeGrafter"/>
</dbReference>
<evidence type="ECO:0000256" key="6">
    <source>
        <dbReference type="ARBA" id="ARBA00022801"/>
    </source>
</evidence>
<organism evidence="11 12">
    <name type="scientific">Vagococcus allomyrinae</name>
    <dbReference type="NCBI Taxonomy" id="2794353"/>
    <lineage>
        <taxon>Bacteria</taxon>
        <taxon>Bacillati</taxon>
        <taxon>Bacillota</taxon>
        <taxon>Bacilli</taxon>
        <taxon>Lactobacillales</taxon>
        <taxon>Enterococcaceae</taxon>
        <taxon>Vagococcus</taxon>
    </lineage>
</organism>
<evidence type="ECO:0000256" key="9">
    <source>
        <dbReference type="ARBA" id="ARBA00023679"/>
    </source>
</evidence>
<dbReference type="GO" id="GO:0005829">
    <property type="term" value="C:cytosol"/>
    <property type="evidence" value="ECO:0007669"/>
    <property type="project" value="TreeGrafter"/>
</dbReference>
<dbReference type="AlphaFoldDB" id="A0A940SZF3"/>
<evidence type="ECO:0000313" key="11">
    <source>
        <dbReference type="EMBL" id="MBP1044368.1"/>
    </source>
</evidence>
<protein>
    <recommendedName>
        <fullName evidence="4">NAD(+) diphosphatase</fullName>
        <ecNumber evidence="4">3.6.1.22</ecNumber>
    </recommendedName>
</protein>
<dbReference type="EMBL" id="JAEEGA010000026">
    <property type="protein sequence ID" value="MBP1044368.1"/>
    <property type="molecule type" value="Genomic_DNA"/>
</dbReference>
<dbReference type="InterPro" id="IPR050241">
    <property type="entry name" value="NAD-cap_RNA_hydrolase_NudC"/>
</dbReference>
<comment type="cofactor">
    <cofactor evidence="2">
        <name>Zn(2+)</name>
        <dbReference type="ChEBI" id="CHEBI:29105"/>
    </cofactor>
</comment>